<reference evidence="2 3" key="1">
    <citation type="submission" date="2020-08" db="EMBL/GenBank/DDBJ databases">
        <title>Adhaeribacter dokdonensis sp. nov., isolated from the rhizosphere of Elymus tsukushiensis, a plant native to the Dokdo Islands, Republic of Korea.</title>
        <authorList>
            <person name="Ghim S.Y."/>
        </authorList>
    </citation>
    <scope>NUCLEOTIDE SEQUENCE [LARGE SCALE GENOMIC DNA]</scope>
    <source>
        <strain evidence="2 3">KUDC8001</strain>
    </source>
</reference>
<keyword evidence="3" id="KW-1185">Reference proteome</keyword>
<proteinExistence type="predicted"/>
<dbReference type="EMBL" id="CP055153">
    <property type="protein sequence ID" value="QMU31049.1"/>
    <property type="molecule type" value="Genomic_DNA"/>
</dbReference>
<dbReference type="InterPro" id="IPR026444">
    <property type="entry name" value="Secre_tail"/>
</dbReference>
<name>A0A7L7LFA5_9BACT</name>
<dbReference type="KEGG" id="add:HUW48_24840"/>
<dbReference type="Pfam" id="PF18962">
    <property type="entry name" value="Por_Secre_tail"/>
    <property type="match status" value="1"/>
</dbReference>
<accession>A0A7L7LFA5</accession>
<evidence type="ECO:0000313" key="2">
    <source>
        <dbReference type="EMBL" id="QMU31049.1"/>
    </source>
</evidence>
<feature type="domain" description="Secretion system C-terminal sorting" evidence="1">
    <location>
        <begin position="1398"/>
        <end position="1473"/>
    </location>
</feature>
<dbReference type="Proteomes" id="UP000514509">
    <property type="component" value="Chromosome"/>
</dbReference>
<organism evidence="2 3">
    <name type="scientific">Adhaeribacter radiodurans</name>
    <dbReference type="NCBI Taxonomy" id="2745197"/>
    <lineage>
        <taxon>Bacteria</taxon>
        <taxon>Pseudomonadati</taxon>
        <taxon>Bacteroidota</taxon>
        <taxon>Cytophagia</taxon>
        <taxon>Cytophagales</taxon>
        <taxon>Hymenobacteraceae</taxon>
        <taxon>Adhaeribacter</taxon>
    </lineage>
</organism>
<dbReference type="SUPFAM" id="SSF82171">
    <property type="entry name" value="DPP6 N-terminal domain-like"/>
    <property type="match status" value="1"/>
</dbReference>
<dbReference type="RefSeq" id="WP_182413489.1">
    <property type="nucleotide sequence ID" value="NZ_CP055153.1"/>
</dbReference>
<dbReference type="InterPro" id="IPR011047">
    <property type="entry name" value="Quinoprotein_ADH-like_sf"/>
</dbReference>
<dbReference type="SUPFAM" id="SSF50998">
    <property type="entry name" value="Quinoprotein alcohol dehydrogenase-like"/>
    <property type="match status" value="1"/>
</dbReference>
<dbReference type="PANTHER" id="PTHR42754">
    <property type="entry name" value="ENDOGLUCANASE"/>
    <property type="match status" value="1"/>
</dbReference>
<dbReference type="Gene3D" id="2.80.10.50">
    <property type="match status" value="2"/>
</dbReference>
<evidence type="ECO:0000313" key="3">
    <source>
        <dbReference type="Proteomes" id="UP000514509"/>
    </source>
</evidence>
<gene>
    <name evidence="2" type="ORF">HUW48_24840</name>
</gene>
<protein>
    <submittedName>
        <fullName evidence="2">T9SS type A sorting domain-containing protein</fullName>
    </submittedName>
</protein>
<dbReference type="PANTHER" id="PTHR42754:SF1">
    <property type="entry name" value="LIPOPROTEIN"/>
    <property type="match status" value="1"/>
</dbReference>
<dbReference type="PRINTS" id="PR00313">
    <property type="entry name" value="CABNDNGRPT"/>
</dbReference>
<dbReference type="NCBIfam" id="TIGR04183">
    <property type="entry name" value="Por_Secre_tail"/>
    <property type="match status" value="1"/>
</dbReference>
<evidence type="ECO:0000259" key="1">
    <source>
        <dbReference type="Pfam" id="PF18962"/>
    </source>
</evidence>
<sequence length="1477" mass="160528">MKILLYFFLSQLSQLFNWCNPCLILFLSLGFKTIIFAQNKEWDKTIGGSSDDKLSAMIATPDGGYILGGFSYSNKSGDKTQGNKGDCYGSGCYTSDFWVVKLSPDGTKEWDKTFGGEQDDKLRAIIPAPDGGYLLGGSSDSPASGDKSESSKEVPNQVRYYSSDYWLVKIDDNGKKVWDKTFGGDAYEELTSLATTPDGGFLIGGFSNSGKGYDKSQTSKGAEDYWIIKIDSQGKKIWDKSLGGDSYDYLTSLLKTPDGGYLLGGFSASGKRGNKSEASRDGQDINNRGDYWVVKIDAQGEKVWDKTLGGDRKDEPYSLLRTPDGGYLVGGYSNSNRSVDKSKSAYGYWVVKLKATGEKVWEKVYGTTYNYPLQSMVAASDGGYVLGGSNYYVVKIKEDGTKVWDKTFGREVQFNADIFSSLVATPDRGYLLGGYSRSDKGGYKSQDSKGDSDYWLIKIKDTNKITQTITITTPLILKQVGDAPFTLTAKASSGLPVTFNVVSGPATLKGNVLSLIGAGKIIIKISQAGNNDYKPAADVTQTIIVDNLSPVTKLWDKTFGGIYSDRLSTLLPASDGGYLLGGISRKSLQNDPGFSITKIDNNGKKEWEKDLGGDNDTRLIKGIVAADGGYLFGGSSNTAFFLEDTKFYIVKTSSDGTKEWSKTFWGPGNLNSLIATPDGGYLLGGNTYEYKKDDKTEAPRGSSDYWVVKIDANGKKLWDKTLGGSKEDYLTSLIVTQDRAYLIVGYSDSEKSGDKTEAQKGTWLVKLNTDGTKAWDKVISGGSISSLQQTSDNGIILSGTTSSKMDDRSDTDYWLVKLQANGSQEWEKTLGGPGNDRLIEITATPDGGYVLGGTSTSKIGSDKSEESRGGELYGDYWVVKVNATGVKVWDKTLGGYDEDFLATLLVTQDGNYLLAGTSYSEANGDKSEPSFDRSLSQRGDYWIVKIKEDLPLTAQWNMRYGGSRNEGFTSIIKTNDGGYLSGGYSASGVNGDRSQASQGKNDYWIVKSDQNGKKLWDKSYGGSGDDYLNRIIQTKDGGYLLAGSSLSGKSGDKTEASRGGRDYWIIKVDKAGAKEWDKNYGGSGYDELKKVLQLSTGEYLLAGYSSSPVSGDKTQANQGGTDYWLVKVSSSGEKLWDKRYGGKEVEELSGIVLTAEGGFLLGGSSWSGKSGNKSEESRGKSDFWLVAVDKAGKQLWDKTYGGTGEDEAYSLGKAGSTYFLAGQSDSPAGLDKTRDSQGGLDYWLLKVSSTGEKVWDKRYGGSKDDELRASIPTQDGGYLLAGKSFSNKSGNKRQDNQGLSDYWMVKADKDGQYEWSKTFGGSGAEELRAVIQTQEGGFLLGGKSDSGVSGDRTQPSQGGTDYWLVKVAPESTSIQAEREATVVEEIPLPMEQFSLKAYPNPSSGKFTVSFSFPKNQTATVKIFDNQGNYITTLFQGEAQADQSYQVEWQAANKLVGLYFLQLQTPTTRQQQKLLLTK</sequence>